<keyword evidence="3" id="KW-1185">Reference proteome</keyword>
<keyword evidence="1" id="KW-0732">Signal</keyword>
<dbReference type="AlphaFoldDB" id="A0A3P3FS30"/>
<dbReference type="Proteomes" id="UP000273786">
    <property type="component" value="Unassembled WGS sequence"/>
</dbReference>
<evidence type="ECO:0000313" key="3">
    <source>
        <dbReference type="Proteomes" id="UP000273786"/>
    </source>
</evidence>
<reference evidence="2 3" key="1">
    <citation type="submission" date="2018-11" db="EMBL/GenBank/DDBJ databases">
        <title>the genome of Mesorhizobium tamadayense DSM 28320.</title>
        <authorList>
            <person name="Gao J."/>
        </authorList>
    </citation>
    <scope>NUCLEOTIDE SEQUENCE [LARGE SCALE GENOMIC DNA]</scope>
    <source>
        <strain evidence="2 3">DSM 28320</strain>
    </source>
</reference>
<accession>A0A3P3FS30</accession>
<protein>
    <submittedName>
        <fullName evidence="2">DUF2380 domain-containing protein</fullName>
    </submittedName>
</protein>
<feature type="signal peptide" evidence="1">
    <location>
        <begin position="1"/>
        <end position="22"/>
    </location>
</feature>
<dbReference type="OrthoDB" id="8089716at2"/>
<proteinExistence type="predicted"/>
<dbReference type="Pfam" id="PF11684">
    <property type="entry name" value="DUF3280"/>
    <property type="match status" value="1"/>
</dbReference>
<dbReference type="InterPro" id="IPR021698">
    <property type="entry name" value="DUF3280"/>
</dbReference>
<evidence type="ECO:0000256" key="1">
    <source>
        <dbReference type="SAM" id="SignalP"/>
    </source>
</evidence>
<sequence>MRIRTLTLLTTLLAVTCVSANAQQVKPTSIEVFPFELEDKSAGAGIIPPDEHDRRYLSESAQVAKDMLSQSGRFAVIDEPAGNVQSAAPHGLRNCGGCEGKIARQHGASLALLGVVTRVNRTEHTMFIRILDAETGKPVSQGFSDLRMGANYAWPRSAKWLMTNRILR</sequence>
<organism evidence="2 3">
    <name type="scientific">Mesorhizobium tamadayense</name>
    <dbReference type="NCBI Taxonomy" id="425306"/>
    <lineage>
        <taxon>Bacteria</taxon>
        <taxon>Pseudomonadati</taxon>
        <taxon>Pseudomonadota</taxon>
        <taxon>Alphaproteobacteria</taxon>
        <taxon>Hyphomicrobiales</taxon>
        <taxon>Phyllobacteriaceae</taxon>
        <taxon>Mesorhizobium</taxon>
    </lineage>
</organism>
<dbReference type="RefSeq" id="WP_124999450.1">
    <property type="nucleotide sequence ID" value="NZ_RQXT01000016.1"/>
</dbReference>
<gene>
    <name evidence="2" type="ORF">EH240_15040</name>
</gene>
<evidence type="ECO:0000313" key="2">
    <source>
        <dbReference type="EMBL" id="RRI01338.1"/>
    </source>
</evidence>
<comment type="caution">
    <text evidence="2">The sequence shown here is derived from an EMBL/GenBank/DDBJ whole genome shotgun (WGS) entry which is preliminary data.</text>
</comment>
<name>A0A3P3FS30_9HYPH</name>
<feature type="chain" id="PRO_5018146582" evidence="1">
    <location>
        <begin position="23"/>
        <end position="168"/>
    </location>
</feature>
<dbReference type="EMBL" id="RQXT01000016">
    <property type="protein sequence ID" value="RRI01338.1"/>
    <property type="molecule type" value="Genomic_DNA"/>
</dbReference>